<feature type="transmembrane region" description="Helical" evidence="1">
    <location>
        <begin position="79"/>
        <end position="100"/>
    </location>
</feature>
<keyword evidence="3" id="KW-1185">Reference proteome</keyword>
<reference evidence="3" key="1">
    <citation type="submission" date="2016-10" db="EMBL/GenBank/DDBJ databases">
        <authorList>
            <person name="Varghese N."/>
            <person name="Submissions S."/>
        </authorList>
    </citation>
    <scope>NUCLEOTIDE SEQUENCE [LARGE SCALE GENOMIC DNA]</scope>
    <source>
        <strain evidence="3">IBRC-M 10761</strain>
    </source>
</reference>
<name>A0A1H7BZM6_9BACT</name>
<evidence type="ECO:0000313" key="2">
    <source>
        <dbReference type="EMBL" id="SEJ82656.1"/>
    </source>
</evidence>
<dbReference type="OrthoDB" id="1162953at2"/>
<accession>A0A1H7BZM6</accession>
<dbReference type="STRING" id="1416801.SAMN05192553_1215"/>
<proteinExistence type="predicted"/>
<evidence type="ECO:0000256" key="1">
    <source>
        <dbReference type="SAM" id="Phobius"/>
    </source>
</evidence>
<gene>
    <name evidence="2" type="ORF">SAMN05192553_1215</name>
</gene>
<keyword evidence="1" id="KW-0472">Membrane</keyword>
<dbReference type="EMBL" id="FNZH01000021">
    <property type="protein sequence ID" value="SEJ82656.1"/>
    <property type="molecule type" value="Genomic_DNA"/>
</dbReference>
<feature type="transmembrane region" description="Helical" evidence="1">
    <location>
        <begin position="106"/>
        <end position="124"/>
    </location>
</feature>
<organism evidence="2 3">
    <name type="scientific">Cyclobacterium xiamenense</name>
    <dbReference type="NCBI Taxonomy" id="1297121"/>
    <lineage>
        <taxon>Bacteria</taxon>
        <taxon>Pseudomonadati</taxon>
        <taxon>Bacteroidota</taxon>
        <taxon>Cytophagia</taxon>
        <taxon>Cytophagales</taxon>
        <taxon>Cyclobacteriaceae</taxon>
        <taxon>Cyclobacterium</taxon>
    </lineage>
</organism>
<evidence type="ECO:0008006" key="4">
    <source>
        <dbReference type="Google" id="ProtNLM"/>
    </source>
</evidence>
<keyword evidence="1" id="KW-1133">Transmembrane helix</keyword>
<dbReference type="AlphaFoldDB" id="A0A1H7BZM6"/>
<protein>
    <recommendedName>
        <fullName evidence="4">DUF423 domain-containing protein</fullName>
    </recommendedName>
</protein>
<dbReference type="Proteomes" id="UP000199403">
    <property type="component" value="Unassembled WGS sequence"/>
</dbReference>
<sequence>MKKIYIKIAGIVNLITALIHSVAGQMDLVNPLINSNLEVQQKAEWVGVWHIVTVLLFATSYLFLKVGFDKAKMPNSSNLKAFGITYILIGIPFIISSIYYSVLAPQWILLMPIGILLLIGHRKLD</sequence>
<keyword evidence="1" id="KW-0812">Transmembrane</keyword>
<dbReference type="RefSeq" id="WP_092178944.1">
    <property type="nucleotide sequence ID" value="NZ_FNZH01000021.1"/>
</dbReference>
<evidence type="ECO:0000313" key="3">
    <source>
        <dbReference type="Proteomes" id="UP000199403"/>
    </source>
</evidence>
<feature type="transmembrane region" description="Helical" evidence="1">
    <location>
        <begin position="48"/>
        <end position="67"/>
    </location>
</feature>